<dbReference type="EMBL" id="BAABJI010000002">
    <property type="protein sequence ID" value="GAA4923561.1"/>
    <property type="molecule type" value="Genomic_DNA"/>
</dbReference>
<evidence type="ECO:0000313" key="1">
    <source>
        <dbReference type="EMBL" id="GAA4923561.1"/>
    </source>
</evidence>
<proteinExistence type="predicted"/>
<accession>A0ABP9FZD8</accession>
<name>A0ABP9FZD8_9SPHI</name>
<dbReference type="RefSeq" id="WP_345332020.1">
    <property type="nucleotide sequence ID" value="NZ_BAABJI010000002.1"/>
</dbReference>
<dbReference type="SUPFAM" id="SSF52402">
    <property type="entry name" value="Adenine nucleotide alpha hydrolases-like"/>
    <property type="match status" value="2"/>
</dbReference>
<keyword evidence="2" id="KW-1185">Reference proteome</keyword>
<gene>
    <name evidence="1" type="ORF">GCM10023313_29770</name>
</gene>
<sequence>MKEVLLLSDGSIHSDRALRVAAEVSRLAGVPLVVANVADVKAGVKVLISGRFEEATESQEPENNVYGEEVDAHGLNEQELAQLVNQRASSLLISGLGNSATLCLHKILSRITCPMLVLPEYHTFNGFKRITYMADLRYCQLPIVRYLANMAKDKGASVHIAHLPASGLPRMDESYALDVFNSGIRRYVNYENLKFSNTTERDLQKATDVIINTMKTDLLALANHQYHFREVLQGQLSPGALNALHVPVLVFPG</sequence>
<evidence type="ECO:0008006" key="3">
    <source>
        <dbReference type="Google" id="ProtNLM"/>
    </source>
</evidence>
<dbReference type="Gene3D" id="3.40.50.12370">
    <property type="match status" value="1"/>
</dbReference>
<reference evidence="2" key="1">
    <citation type="journal article" date="2019" name="Int. J. Syst. Evol. Microbiol.">
        <title>The Global Catalogue of Microorganisms (GCM) 10K type strain sequencing project: providing services to taxonomists for standard genome sequencing and annotation.</title>
        <authorList>
            <consortium name="The Broad Institute Genomics Platform"/>
            <consortium name="The Broad Institute Genome Sequencing Center for Infectious Disease"/>
            <person name="Wu L."/>
            <person name="Ma J."/>
        </authorList>
    </citation>
    <scope>NUCLEOTIDE SEQUENCE [LARGE SCALE GENOMIC DNA]</scope>
    <source>
        <strain evidence="2">JCM 18283</strain>
    </source>
</reference>
<comment type="caution">
    <text evidence="1">The sequence shown here is derived from an EMBL/GenBank/DDBJ whole genome shotgun (WGS) entry which is preliminary data.</text>
</comment>
<evidence type="ECO:0000313" key="2">
    <source>
        <dbReference type="Proteomes" id="UP001501436"/>
    </source>
</evidence>
<organism evidence="1 2">
    <name type="scientific">Mucilaginibacter defluvii</name>
    <dbReference type="NCBI Taxonomy" id="1196019"/>
    <lineage>
        <taxon>Bacteria</taxon>
        <taxon>Pseudomonadati</taxon>
        <taxon>Bacteroidota</taxon>
        <taxon>Sphingobacteriia</taxon>
        <taxon>Sphingobacteriales</taxon>
        <taxon>Sphingobacteriaceae</taxon>
        <taxon>Mucilaginibacter</taxon>
    </lineage>
</organism>
<dbReference type="Proteomes" id="UP001501436">
    <property type="component" value="Unassembled WGS sequence"/>
</dbReference>
<protein>
    <recommendedName>
        <fullName evidence="3">Universal stress protein</fullName>
    </recommendedName>
</protein>